<accession>A0A4U0URX0</accession>
<protein>
    <submittedName>
        <fullName evidence="2">Uncharacterized protein</fullName>
    </submittedName>
</protein>
<dbReference type="EMBL" id="NAJP01000043">
    <property type="protein sequence ID" value="TKA38690.1"/>
    <property type="molecule type" value="Genomic_DNA"/>
</dbReference>
<dbReference type="Proteomes" id="UP000310066">
    <property type="component" value="Unassembled WGS sequence"/>
</dbReference>
<feature type="region of interest" description="Disordered" evidence="1">
    <location>
        <begin position="89"/>
        <end position="114"/>
    </location>
</feature>
<evidence type="ECO:0000313" key="3">
    <source>
        <dbReference type="Proteomes" id="UP000310066"/>
    </source>
</evidence>
<proteinExistence type="predicted"/>
<comment type="caution">
    <text evidence="2">The sequence shown here is derived from an EMBL/GenBank/DDBJ whole genome shotgun (WGS) entry which is preliminary data.</text>
</comment>
<evidence type="ECO:0000256" key="1">
    <source>
        <dbReference type="SAM" id="MobiDB-lite"/>
    </source>
</evidence>
<organism evidence="2 3">
    <name type="scientific">Friedmanniomyces endolithicus</name>
    <dbReference type="NCBI Taxonomy" id="329885"/>
    <lineage>
        <taxon>Eukaryota</taxon>
        <taxon>Fungi</taxon>
        <taxon>Dikarya</taxon>
        <taxon>Ascomycota</taxon>
        <taxon>Pezizomycotina</taxon>
        <taxon>Dothideomycetes</taxon>
        <taxon>Dothideomycetidae</taxon>
        <taxon>Mycosphaerellales</taxon>
        <taxon>Teratosphaeriaceae</taxon>
        <taxon>Friedmanniomyces</taxon>
    </lineage>
</organism>
<reference evidence="2 3" key="1">
    <citation type="submission" date="2017-03" db="EMBL/GenBank/DDBJ databases">
        <title>Genomes of endolithic fungi from Antarctica.</title>
        <authorList>
            <person name="Coleine C."/>
            <person name="Masonjones S."/>
            <person name="Stajich J.E."/>
        </authorList>
    </citation>
    <scope>NUCLEOTIDE SEQUENCE [LARGE SCALE GENOMIC DNA]</scope>
    <source>
        <strain evidence="2 3">CCFEE 5311</strain>
    </source>
</reference>
<dbReference type="AlphaFoldDB" id="A0A4U0URX0"/>
<sequence>MKCFRNILGGSTILHCHLPQIRDSRRSQSGSDMILFKSADKDKLDTHRVVVKAEKSTLWAPRDAEVKEVHALVEHPRVAEKSTVWATRDATAKAADSESKHPAMTAEESTLSASRNADADLEGADVLAERHPVAMEKSTLWAPRDADVKTESATLWAARDAEAEVMDADVSLKHLVVPDKATVWAPRDVEAEVQELNVSEKHPKLVEKMTIWARTRGPTNTPAGYIDSASTIDVPAHGEHTVDTHARSAHINDVIIEAIPKRVDQPANPATSDDVDSVHVLARSSDIEMPQAPKKIDPRKCWQKGTC</sequence>
<dbReference type="OrthoDB" id="3828172at2759"/>
<evidence type="ECO:0000313" key="2">
    <source>
        <dbReference type="EMBL" id="TKA38690.1"/>
    </source>
</evidence>
<gene>
    <name evidence="2" type="ORF">B0A54_08652</name>
</gene>
<name>A0A4U0URX0_9PEZI</name>